<reference evidence="7" key="1">
    <citation type="journal article" date="2013" name="Nature">
        <title>Pan genome of the phytoplankton Emiliania underpins its global distribution.</title>
        <authorList>
            <person name="Read B.A."/>
            <person name="Kegel J."/>
            <person name="Klute M.J."/>
            <person name="Kuo A."/>
            <person name="Lefebvre S.C."/>
            <person name="Maumus F."/>
            <person name="Mayer C."/>
            <person name="Miller J."/>
            <person name="Monier A."/>
            <person name="Salamov A."/>
            <person name="Young J."/>
            <person name="Aguilar M."/>
            <person name="Claverie J.M."/>
            <person name="Frickenhaus S."/>
            <person name="Gonzalez K."/>
            <person name="Herman E.K."/>
            <person name="Lin Y.C."/>
            <person name="Napier J."/>
            <person name="Ogata H."/>
            <person name="Sarno A.F."/>
            <person name="Shmutz J."/>
            <person name="Schroeder D."/>
            <person name="de Vargas C."/>
            <person name="Verret F."/>
            <person name="von Dassow P."/>
            <person name="Valentin K."/>
            <person name="Van de Peer Y."/>
            <person name="Wheeler G."/>
            <person name="Dacks J.B."/>
            <person name="Delwiche C.F."/>
            <person name="Dyhrman S.T."/>
            <person name="Glockner G."/>
            <person name="John U."/>
            <person name="Richards T."/>
            <person name="Worden A.Z."/>
            <person name="Zhang X."/>
            <person name="Grigoriev I.V."/>
            <person name="Allen A.E."/>
            <person name="Bidle K."/>
            <person name="Borodovsky M."/>
            <person name="Bowler C."/>
            <person name="Brownlee C."/>
            <person name="Cock J.M."/>
            <person name="Elias M."/>
            <person name="Gladyshev V.N."/>
            <person name="Groth M."/>
            <person name="Guda C."/>
            <person name="Hadaegh A."/>
            <person name="Iglesias-Rodriguez M.D."/>
            <person name="Jenkins J."/>
            <person name="Jones B.M."/>
            <person name="Lawson T."/>
            <person name="Leese F."/>
            <person name="Lindquist E."/>
            <person name="Lobanov A."/>
            <person name="Lomsadze A."/>
            <person name="Malik S.B."/>
            <person name="Marsh M.E."/>
            <person name="Mackinder L."/>
            <person name="Mock T."/>
            <person name="Mueller-Roeber B."/>
            <person name="Pagarete A."/>
            <person name="Parker M."/>
            <person name="Probert I."/>
            <person name="Quesneville H."/>
            <person name="Raines C."/>
            <person name="Rensing S.A."/>
            <person name="Riano-Pachon D.M."/>
            <person name="Richier S."/>
            <person name="Rokitta S."/>
            <person name="Shiraiwa Y."/>
            <person name="Soanes D.M."/>
            <person name="van der Giezen M."/>
            <person name="Wahlund T.M."/>
            <person name="Williams B."/>
            <person name="Wilson W."/>
            <person name="Wolfe G."/>
            <person name="Wurch L.L."/>
        </authorList>
    </citation>
    <scope>NUCLEOTIDE SEQUENCE</scope>
</reference>
<feature type="compositionally biased region" description="Low complexity" evidence="5">
    <location>
        <begin position="507"/>
        <end position="516"/>
    </location>
</feature>
<dbReference type="RefSeq" id="XP_005784208.1">
    <property type="nucleotide sequence ID" value="XM_005784151.1"/>
</dbReference>
<dbReference type="PaxDb" id="2903-EOD31779"/>
<feature type="region of interest" description="Disordered" evidence="5">
    <location>
        <begin position="334"/>
        <end position="355"/>
    </location>
</feature>
<evidence type="ECO:0000256" key="1">
    <source>
        <dbReference type="ARBA" id="ARBA00004123"/>
    </source>
</evidence>
<feature type="compositionally biased region" description="Basic and acidic residues" evidence="5">
    <location>
        <begin position="344"/>
        <end position="355"/>
    </location>
</feature>
<dbReference type="GO" id="GO:0033260">
    <property type="term" value="P:nuclear DNA replication"/>
    <property type="evidence" value="ECO:0007669"/>
    <property type="project" value="TreeGrafter"/>
</dbReference>
<evidence type="ECO:0000256" key="3">
    <source>
        <dbReference type="ARBA" id="ARBA00023242"/>
    </source>
</evidence>
<dbReference type="GO" id="GO:0005634">
    <property type="term" value="C:nucleus"/>
    <property type="evidence" value="ECO:0007669"/>
    <property type="project" value="UniProtKB-SubCell"/>
</dbReference>
<keyword evidence="3" id="KW-0539">Nucleus</keyword>
<feature type="region of interest" description="Disordered" evidence="5">
    <location>
        <begin position="463"/>
        <end position="569"/>
    </location>
</feature>
<evidence type="ECO:0000313" key="6">
    <source>
        <dbReference type="EnsemblProtists" id="EOD31779"/>
    </source>
</evidence>
<proteinExistence type="inferred from homology"/>
<sequence length="569" mass="59935">MAKRKASAPTPRSRPSPNMGVLAMSGEPSSGGSGSALVPRPVSLLGEALGTPAQLRHARSLGGRAAASSAPGVRLERLPTDWGLKRSLVISSLGSLEWCETAGGSVVDGEAMRAACRGDAASLAPPPDRSDATGEPTHLEKRALAVRMRAALLSWRHPAQRLPPMVSKQLASADAGVAEAAYVRSLRDQWQAALRSLYHDLREGRLPYFYALHDAWSLLWRNGALSPDEQPASSPLEERASASQEAACGGGEGGLRGSCGEGSVWEYLLRGGSGGCYAVLVPSSRGLRMALRAAGVAFEMPRAHLVASEGAAALAPSPPGQRYLAEIDELNRGAASAADPTAGRAREAAGGGDREEREAALERWLSASDGRASSALLFRGPASLHALYTFLLGAKQQQYHLSVQLAAPRAFLHGAPHAPRLRYRGKVREGGAGGALQERWRWIAPSLAEARGWLARAARCFQAPSRGSSPSCRRLRPASTSCAPSRSTATPRGSTCLLPRLRKPRRSPSQSSWSRRTAAQSRLSTPTASRRAWTGWSARAARSTSCAEGTAAAAGMGGGQRRAPSRVVS</sequence>
<evidence type="ECO:0000313" key="7">
    <source>
        <dbReference type="Proteomes" id="UP000013827"/>
    </source>
</evidence>
<dbReference type="AlphaFoldDB" id="A0A0D3K7P4"/>
<evidence type="ECO:0000256" key="2">
    <source>
        <dbReference type="ARBA" id="ARBA00022473"/>
    </source>
</evidence>
<comment type="similarity">
    <text evidence="4">Belongs to the DONSON family.</text>
</comment>
<dbReference type="PANTHER" id="PTHR12972">
    <property type="entry name" value="DOWNSTREAM NEIGHBOR OF SON"/>
    <property type="match status" value="1"/>
</dbReference>
<comment type="subcellular location">
    <subcellularLocation>
        <location evidence="1">Nucleus</location>
    </subcellularLocation>
</comment>
<protein>
    <submittedName>
        <fullName evidence="6">Uncharacterized protein</fullName>
    </submittedName>
</protein>
<dbReference type="EnsemblProtists" id="EOD31779">
    <property type="protein sequence ID" value="EOD31779"/>
    <property type="gene ID" value="EMIHUDRAFT_442099"/>
</dbReference>
<organism evidence="6 7">
    <name type="scientific">Emiliania huxleyi (strain CCMP1516)</name>
    <dbReference type="NCBI Taxonomy" id="280463"/>
    <lineage>
        <taxon>Eukaryota</taxon>
        <taxon>Haptista</taxon>
        <taxon>Haptophyta</taxon>
        <taxon>Prymnesiophyceae</taxon>
        <taxon>Isochrysidales</taxon>
        <taxon>Noelaerhabdaceae</taxon>
        <taxon>Emiliania</taxon>
    </lineage>
</organism>
<dbReference type="HOGENOM" id="CLU_479358_0_0_1"/>
<keyword evidence="2" id="KW-0217">Developmental protein</keyword>
<evidence type="ECO:0000256" key="5">
    <source>
        <dbReference type="SAM" id="MobiDB-lite"/>
    </source>
</evidence>
<feature type="region of interest" description="Disordered" evidence="5">
    <location>
        <begin position="227"/>
        <end position="255"/>
    </location>
</feature>
<reference evidence="6" key="2">
    <citation type="submission" date="2024-10" db="UniProtKB">
        <authorList>
            <consortium name="EnsemblProtists"/>
        </authorList>
    </citation>
    <scope>IDENTIFICATION</scope>
</reference>
<accession>A0A0D3K7P4</accession>
<feature type="compositionally biased region" description="Low complexity" evidence="5">
    <location>
        <begin position="7"/>
        <end position="17"/>
    </location>
</feature>
<dbReference type="Proteomes" id="UP000013827">
    <property type="component" value="Unassembled WGS sequence"/>
</dbReference>
<dbReference type="KEGG" id="ehx:EMIHUDRAFT_442099"/>
<dbReference type="PANTHER" id="PTHR12972:SF0">
    <property type="entry name" value="PROTEIN DOWNSTREAM NEIGHBOR OF SON"/>
    <property type="match status" value="1"/>
</dbReference>
<dbReference type="GeneID" id="17277053"/>
<name>A0A0D3K7P4_EMIH1</name>
<feature type="compositionally biased region" description="Polar residues" evidence="5">
    <location>
        <begin position="478"/>
        <end position="493"/>
    </location>
</feature>
<keyword evidence="7" id="KW-1185">Reference proteome</keyword>
<feature type="region of interest" description="Disordered" evidence="5">
    <location>
        <begin position="1"/>
        <end position="36"/>
    </location>
</feature>
<evidence type="ECO:0000256" key="4">
    <source>
        <dbReference type="ARBA" id="ARBA00025806"/>
    </source>
</evidence>
<feature type="compositionally biased region" description="Polar residues" evidence="5">
    <location>
        <begin position="517"/>
        <end position="528"/>
    </location>
</feature>
<dbReference type="STRING" id="2903.R1FEP1"/>
<dbReference type="InterPro" id="IPR024861">
    <property type="entry name" value="Donson"/>
</dbReference>